<dbReference type="GO" id="GO:0008270">
    <property type="term" value="F:zinc ion binding"/>
    <property type="evidence" value="ECO:0007669"/>
    <property type="project" value="UniProtKB-KW"/>
</dbReference>
<dbReference type="InterPro" id="IPR018957">
    <property type="entry name" value="Znf_C3HC4_RING-type"/>
</dbReference>
<dbReference type="Pfam" id="PF00097">
    <property type="entry name" value="zf-C3HC4"/>
    <property type="match status" value="1"/>
</dbReference>
<evidence type="ECO:0000259" key="8">
    <source>
        <dbReference type="PROSITE" id="PS50089"/>
    </source>
</evidence>
<dbReference type="Ensembl" id="ENSSTUT00000056276.1">
    <property type="protein sequence ID" value="ENSSTUP00000053822.1"/>
    <property type="gene ID" value="ENSSTUG00000022804.1"/>
</dbReference>
<dbReference type="InterPro" id="IPR000315">
    <property type="entry name" value="Znf_B-box"/>
</dbReference>
<dbReference type="PROSITE" id="PS00518">
    <property type="entry name" value="ZF_RING_1"/>
    <property type="match status" value="1"/>
</dbReference>
<evidence type="ECO:0000259" key="10">
    <source>
        <dbReference type="PROSITE" id="PS50188"/>
    </source>
</evidence>
<name>A0A674A4J0_SALTR</name>
<dbReference type="InterPro" id="IPR003879">
    <property type="entry name" value="Butyrophylin_SPRY"/>
</dbReference>
<dbReference type="SUPFAM" id="SSF57845">
    <property type="entry name" value="B-box zinc-binding domain"/>
    <property type="match status" value="1"/>
</dbReference>
<dbReference type="SMART" id="SM00589">
    <property type="entry name" value="PRY"/>
    <property type="match status" value="1"/>
</dbReference>
<dbReference type="KEGG" id="stru:115161954"/>
<evidence type="ECO:0000256" key="7">
    <source>
        <dbReference type="PROSITE-ProRule" id="PRU00024"/>
    </source>
</evidence>
<dbReference type="InterPro" id="IPR013320">
    <property type="entry name" value="ConA-like_dom_sf"/>
</dbReference>
<dbReference type="SUPFAM" id="SSF49899">
    <property type="entry name" value="Concanavalin A-like lectins/glucanases"/>
    <property type="match status" value="1"/>
</dbReference>
<reference evidence="11" key="2">
    <citation type="submission" date="2025-09" db="UniProtKB">
        <authorList>
            <consortium name="Ensembl"/>
        </authorList>
    </citation>
    <scope>IDENTIFICATION</scope>
</reference>
<dbReference type="CDD" id="cd12893">
    <property type="entry name" value="SPRY_PRY_TRIM35"/>
    <property type="match status" value="1"/>
</dbReference>
<dbReference type="SUPFAM" id="SSF57850">
    <property type="entry name" value="RING/U-box"/>
    <property type="match status" value="1"/>
</dbReference>
<evidence type="ECO:0000256" key="4">
    <source>
        <dbReference type="ARBA" id="ARBA00022723"/>
    </source>
</evidence>
<evidence type="ECO:0000259" key="9">
    <source>
        <dbReference type="PROSITE" id="PS50119"/>
    </source>
</evidence>
<evidence type="ECO:0000256" key="6">
    <source>
        <dbReference type="ARBA" id="ARBA00022833"/>
    </source>
</evidence>
<dbReference type="PROSITE" id="PS50119">
    <property type="entry name" value="ZF_BBOX"/>
    <property type="match status" value="1"/>
</dbReference>
<dbReference type="InterPro" id="IPR001870">
    <property type="entry name" value="B30.2/SPRY"/>
</dbReference>
<dbReference type="InterPro" id="IPR006574">
    <property type="entry name" value="PRY"/>
</dbReference>
<dbReference type="AlphaFoldDB" id="A0A674A4J0"/>
<dbReference type="Pfam" id="PF00622">
    <property type="entry name" value="SPRY"/>
    <property type="match status" value="1"/>
</dbReference>
<dbReference type="InterPro" id="IPR043136">
    <property type="entry name" value="B30.2/SPRY_sf"/>
</dbReference>
<dbReference type="InterPro" id="IPR017907">
    <property type="entry name" value="Znf_RING_CS"/>
</dbReference>
<feature type="domain" description="RING-type" evidence="8">
    <location>
        <begin position="14"/>
        <end position="54"/>
    </location>
</feature>
<dbReference type="SMART" id="SM00184">
    <property type="entry name" value="RING"/>
    <property type="match status" value="1"/>
</dbReference>
<gene>
    <name evidence="11" type="primary">LOC115161954</name>
</gene>
<keyword evidence="12" id="KW-1185">Reference proteome</keyword>
<sequence length="467" mass="53648">MASSSFFPEEDLSCPVCCDIFVDPVVLSCSHSVCKTCLQNFWKQKGSQECPLCRRRSSKTEPPCNQVLKNLCESFLQKRIQRDSAGPAVLCSLHNENLKLFCLEDKQSICFVCQASKKHKYHDCVPIDEAAQDHKEQLQTALKPLQNKMEVFNEVKQTFDQTAEHIKSQTQHTERQIKKEFEKLHQFLLDEEAVSIAALRKEEEHKSLMMMKKIEKMKREISSLSDTIKSIEVELIATDISFLQNFKATIERAHCTLPNPERVSGALIDVAKHLGNLQFRVWEKMQGIVKHTPVILDPNTAHACLSLSEDLTTVRCSDQRQQLPDNPERCMFYADVLGSEGFSSGKHSWEVEVGDHPYWFLGVVKESINRKVEINRTPRFGIWQIGQMSGQYIEADRTLAMKRRPRRIRVELDYNKGELSFYDPKDMTLIHTYKDRFTKRLYPFLSVGLAVGANNPNLQICLSKSCL</sequence>
<dbReference type="PANTHER" id="PTHR24103">
    <property type="entry name" value="E3 UBIQUITIN-PROTEIN LIGASE TRIM"/>
    <property type="match status" value="1"/>
</dbReference>
<dbReference type="Pfam" id="PF13765">
    <property type="entry name" value="PRY"/>
    <property type="match status" value="1"/>
</dbReference>
<evidence type="ECO:0000256" key="5">
    <source>
        <dbReference type="ARBA" id="ARBA00022771"/>
    </source>
</evidence>
<dbReference type="GO" id="GO:0005737">
    <property type="term" value="C:cytoplasm"/>
    <property type="evidence" value="ECO:0007669"/>
    <property type="project" value="UniProtKB-SubCell"/>
</dbReference>
<dbReference type="Gene3D" id="3.30.160.60">
    <property type="entry name" value="Classic Zinc Finger"/>
    <property type="match status" value="1"/>
</dbReference>
<feature type="domain" description="B30.2/SPRY" evidence="10">
    <location>
        <begin position="274"/>
        <end position="467"/>
    </location>
</feature>
<dbReference type="GeneID" id="115161954"/>
<dbReference type="InterPro" id="IPR013083">
    <property type="entry name" value="Znf_RING/FYVE/PHD"/>
</dbReference>
<dbReference type="SMART" id="SM00449">
    <property type="entry name" value="SPRY"/>
    <property type="match status" value="1"/>
</dbReference>
<dbReference type="OMA" id="SKTEPPC"/>
<evidence type="ECO:0000256" key="3">
    <source>
        <dbReference type="ARBA" id="ARBA00022490"/>
    </source>
</evidence>
<evidence type="ECO:0000256" key="2">
    <source>
        <dbReference type="ARBA" id="ARBA00008518"/>
    </source>
</evidence>
<comment type="similarity">
    <text evidence="2">Belongs to the TRIM/RBCC family.</text>
</comment>
<feature type="domain" description="B box-type" evidence="9">
    <location>
        <begin position="86"/>
        <end position="127"/>
    </location>
</feature>
<dbReference type="OrthoDB" id="6105938at2759"/>
<organism evidence="11 12">
    <name type="scientific">Salmo trutta</name>
    <name type="common">Brown trout</name>
    <dbReference type="NCBI Taxonomy" id="8032"/>
    <lineage>
        <taxon>Eukaryota</taxon>
        <taxon>Metazoa</taxon>
        <taxon>Chordata</taxon>
        <taxon>Craniata</taxon>
        <taxon>Vertebrata</taxon>
        <taxon>Euteleostomi</taxon>
        <taxon>Actinopterygii</taxon>
        <taxon>Neopterygii</taxon>
        <taxon>Teleostei</taxon>
        <taxon>Protacanthopterygii</taxon>
        <taxon>Salmoniformes</taxon>
        <taxon>Salmonidae</taxon>
        <taxon>Salmoninae</taxon>
        <taxon>Salmo</taxon>
    </lineage>
</organism>
<dbReference type="PROSITE" id="PS50089">
    <property type="entry name" value="ZF_RING_2"/>
    <property type="match status" value="1"/>
</dbReference>
<proteinExistence type="inferred from homology"/>
<dbReference type="SMART" id="SM00336">
    <property type="entry name" value="BBOX"/>
    <property type="match status" value="1"/>
</dbReference>
<evidence type="ECO:0000313" key="11">
    <source>
        <dbReference type="Ensembl" id="ENSSTUP00000053822.1"/>
    </source>
</evidence>
<dbReference type="GeneTree" id="ENSGT00970000193390"/>
<dbReference type="Gene3D" id="2.60.120.920">
    <property type="match status" value="1"/>
</dbReference>
<dbReference type="FunCoup" id="A0A674A4J0">
    <property type="interactions" value="295"/>
</dbReference>
<keyword evidence="5 7" id="KW-0863">Zinc-finger</keyword>
<dbReference type="RefSeq" id="XP_029568670.1">
    <property type="nucleotide sequence ID" value="XM_029712810.1"/>
</dbReference>
<dbReference type="FunFam" id="2.60.120.920:FF:000004">
    <property type="entry name" value="Butyrophilin subfamily 1 member A1"/>
    <property type="match status" value="1"/>
</dbReference>
<keyword evidence="6" id="KW-0862">Zinc</keyword>
<evidence type="ECO:0000256" key="1">
    <source>
        <dbReference type="ARBA" id="ARBA00004496"/>
    </source>
</evidence>
<dbReference type="Proteomes" id="UP000472277">
    <property type="component" value="Chromosome 25"/>
</dbReference>
<dbReference type="InterPro" id="IPR050143">
    <property type="entry name" value="TRIM/RBCC"/>
</dbReference>
<dbReference type="Gene3D" id="3.30.40.10">
    <property type="entry name" value="Zinc/RING finger domain, C3HC4 (zinc finger)"/>
    <property type="match status" value="1"/>
</dbReference>
<dbReference type="InterPro" id="IPR001841">
    <property type="entry name" value="Znf_RING"/>
</dbReference>
<accession>A0A674A4J0</accession>
<dbReference type="PRINTS" id="PR01407">
    <property type="entry name" value="BUTYPHLNCDUF"/>
</dbReference>
<dbReference type="InterPro" id="IPR003877">
    <property type="entry name" value="SPRY_dom"/>
</dbReference>
<dbReference type="InParanoid" id="A0A674A4J0"/>
<protein>
    <submittedName>
        <fullName evidence="11">Zinc-binding protein A33-like</fullName>
    </submittedName>
</protein>
<keyword evidence="3" id="KW-0963">Cytoplasm</keyword>
<evidence type="ECO:0000313" key="12">
    <source>
        <dbReference type="Proteomes" id="UP000472277"/>
    </source>
</evidence>
<comment type="subcellular location">
    <subcellularLocation>
        <location evidence="1">Cytoplasm</location>
    </subcellularLocation>
</comment>
<keyword evidence="4" id="KW-0479">Metal-binding</keyword>
<dbReference type="Pfam" id="PF00643">
    <property type="entry name" value="zf-B_box"/>
    <property type="match status" value="1"/>
</dbReference>
<reference evidence="11" key="1">
    <citation type="submission" date="2025-08" db="UniProtKB">
        <authorList>
            <consortium name="Ensembl"/>
        </authorList>
    </citation>
    <scope>IDENTIFICATION</scope>
</reference>
<dbReference type="PROSITE" id="PS50188">
    <property type="entry name" value="B302_SPRY"/>
    <property type="match status" value="1"/>
</dbReference>